<dbReference type="Proteomes" id="UP000273898">
    <property type="component" value="Unassembled WGS sequence"/>
</dbReference>
<dbReference type="AlphaFoldDB" id="A0A497XT74"/>
<evidence type="ECO:0000313" key="1">
    <source>
        <dbReference type="EMBL" id="RLJ72598.1"/>
    </source>
</evidence>
<proteinExistence type="predicted"/>
<organism evidence="1 2">
    <name type="scientific">Pedobacter alluvionis</name>
    <dbReference type="NCBI Taxonomy" id="475253"/>
    <lineage>
        <taxon>Bacteria</taxon>
        <taxon>Pseudomonadati</taxon>
        <taxon>Bacteroidota</taxon>
        <taxon>Sphingobacteriia</taxon>
        <taxon>Sphingobacteriales</taxon>
        <taxon>Sphingobacteriaceae</taxon>
        <taxon>Pedobacter</taxon>
    </lineage>
</organism>
<comment type="caution">
    <text evidence="1">The sequence shown here is derived from an EMBL/GenBank/DDBJ whole genome shotgun (WGS) entry which is preliminary data.</text>
</comment>
<accession>A0A497XT74</accession>
<reference evidence="1 2" key="1">
    <citation type="submission" date="2018-10" db="EMBL/GenBank/DDBJ databases">
        <title>Genomic Encyclopedia of Archaeal and Bacterial Type Strains, Phase II (KMG-II): from individual species to whole genera.</title>
        <authorList>
            <person name="Goeker M."/>
        </authorList>
    </citation>
    <scope>NUCLEOTIDE SEQUENCE [LARGE SCALE GENOMIC DNA]</scope>
    <source>
        <strain evidence="1 2">DSM 19624</strain>
    </source>
</reference>
<gene>
    <name evidence="1" type="ORF">BCL90_4226</name>
</gene>
<dbReference type="EMBL" id="RCCK01000014">
    <property type="protein sequence ID" value="RLJ72598.1"/>
    <property type="molecule type" value="Genomic_DNA"/>
</dbReference>
<protein>
    <submittedName>
        <fullName evidence="1">Uncharacterized protein</fullName>
    </submittedName>
</protein>
<evidence type="ECO:0000313" key="2">
    <source>
        <dbReference type="Proteomes" id="UP000273898"/>
    </source>
</evidence>
<sequence>MKAHSDDGAKTYARMGRQITKEARVIKIDVKKAQVRRRLRPSALRLALEWVIIL</sequence>
<name>A0A497XT74_9SPHI</name>